<feature type="signal peptide" evidence="1">
    <location>
        <begin position="1"/>
        <end position="22"/>
    </location>
</feature>
<organism evidence="2 3">
    <name type="scientific">Pseudomonas sichuanensis</name>
    <dbReference type="NCBI Taxonomy" id="2213015"/>
    <lineage>
        <taxon>Bacteria</taxon>
        <taxon>Pseudomonadati</taxon>
        <taxon>Pseudomonadota</taxon>
        <taxon>Gammaproteobacteria</taxon>
        <taxon>Pseudomonadales</taxon>
        <taxon>Pseudomonadaceae</taxon>
        <taxon>Pseudomonas</taxon>
    </lineage>
</organism>
<proteinExistence type="predicted"/>
<sequence>MNKYVPLFALCATLLGSTSVLASSSTDVSVTGTITPAACTPSLSGAGGFDFGKVSVQDLDPDKGTTFTSSLQRFTVACSAPTRFALSAVDNREGSSSTAANQRFGLGMNGTEKIGSYLMGLLADGLVADGDAGMQHMITTNGGDTWIKRQASVNYLYNRNVAPVWHGFALQNANEPSPINTLSGDIQVEMTIVKASDLTLTDDINIDGAASLEVHYL</sequence>
<evidence type="ECO:0000256" key="1">
    <source>
        <dbReference type="SAM" id="SignalP"/>
    </source>
</evidence>
<keyword evidence="1" id="KW-0732">Signal</keyword>
<dbReference type="EMBL" id="JBDLYL010000002">
    <property type="protein sequence ID" value="MEN8638551.1"/>
    <property type="molecule type" value="Genomic_DNA"/>
</dbReference>
<name>A0ABV0D9U5_9PSED</name>
<dbReference type="Proteomes" id="UP001424532">
    <property type="component" value="Unassembled WGS sequence"/>
</dbReference>
<evidence type="ECO:0000313" key="2">
    <source>
        <dbReference type="EMBL" id="MEN8638551.1"/>
    </source>
</evidence>
<evidence type="ECO:0000313" key="3">
    <source>
        <dbReference type="Proteomes" id="UP001424532"/>
    </source>
</evidence>
<reference evidence="2 3" key="1">
    <citation type="submission" date="2024-05" db="EMBL/GenBank/DDBJ databases">
        <title>Sequence of Lycoming College course isolates.</title>
        <authorList>
            <person name="Reigle C.A."/>
            <person name="Newman J.D."/>
        </authorList>
    </citation>
    <scope>NUCLEOTIDE SEQUENCE [LARGE SCALE GENOMIC DNA]</scope>
    <source>
        <strain evidence="2 3">CAR-09</strain>
    </source>
</reference>
<gene>
    <name evidence="2" type="ORF">ABFE88_02640</name>
</gene>
<dbReference type="Pfam" id="PF06551">
    <property type="entry name" value="DUF1120"/>
    <property type="match status" value="1"/>
</dbReference>
<accession>A0ABV0D9U5</accession>
<dbReference type="InterPro" id="IPR010546">
    <property type="entry name" value="DUF1120"/>
</dbReference>
<feature type="chain" id="PRO_5047496976" evidence="1">
    <location>
        <begin position="23"/>
        <end position="217"/>
    </location>
</feature>
<comment type="caution">
    <text evidence="2">The sequence shown here is derived from an EMBL/GenBank/DDBJ whole genome shotgun (WGS) entry which is preliminary data.</text>
</comment>
<keyword evidence="3" id="KW-1185">Reference proteome</keyword>
<dbReference type="RefSeq" id="WP_347148694.1">
    <property type="nucleotide sequence ID" value="NZ_JBDLYL010000002.1"/>
</dbReference>
<protein>
    <submittedName>
        <fullName evidence="2">DUF1120 domain-containing protein</fullName>
    </submittedName>
</protein>